<feature type="transmembrane region" description="Helical" evidence="4">
    <location>
        <begin position="1261"/>
        <end position="1278"/>
    </location>
</feature>
<accession>A0A6G1HMC1</accession>
<feature type="compositionally biased region" description="Basic and acidic residues" evidence="3">
    <location>
        <begin position="362"/>
        <end position="372"/>
    </location>
</feature>
<feature type="repeat" description="ANK" evidence="2">
    <location>
        <begin position="946"/>
        <end position="978"/>
    </location>
</feature>
<dbReference type="PROSITE" id="PS50297">
    <property type="entry name" value="ANK_REP_REGION"/>
    <property type="match status" value="2"/>
</dbReference>
<dbReference type="Pfam" id="PF25603">
    <property type="entry name" value="SPT23_MGA2_DBD"/>
    <property type="match status" value="2"/>
</dbReference>
<sequence length="1315" mass="143313">MLFTSTQKPNATAMVGISSEVFDDADAGTAATPSNQFDIDAWVNTEYIASPHPTAATVIDQPKLVRPPAVQFVQQRSAMSSASPESSCQDSSSDSSGRRKRKSPASSSPNDFSNYSSPVTFDGHMSPMEVDKRRPKVDPVVYLQDGFDANTLHGFSITSAGNSPKMAMTPNMNAMSFSTPPQPKYEPSEMMFGSARAPATFSIGTSSRDNTPPSATMESAPWRQEFSPDGRSHIQQARGFRDQRFAQPTRMGPGFFKKCNPTDVGQAPKLSISPFATKSRVETQINIRLTLDPLPKGIRRLHLPTETISKAKFLAKETPKTPDTLELSTMVVCTSAMEKPANRERALARARSGIPHSTVRRPSMDDSKKGSEPDPADPDSPMNGGPVRICSGCVRREKKRASRKKAKNQENEDIWYQYEQDRIIVFNTVEYKDFHPPNACDQYPDTVRFSPVAQQVDAPMRIACYCRHQSEKLGFQVIFTIKDHEGNVVAQEMSQSILITDDHKTHAPINGGGLPLDQAQYFMQQGQNLPNGVLPNGINGLPDFGLGRAYHSATDLPSMSVEHPQNNQWNFGMMSPTAPAIPVLSRPASPSSQLGPKKKRKSSGGQIKLPATLQMTRPGPPEHPCVPQTSPLARSSVMMSPDGMNNVQDWPMPMAQQQMPQNHFGTNPPTPSGNLMRDAENGYFSVPNSAHPSRAASPLSFVRPQMNAFSDMPAMPQPFASAFTMEETTAQAAQTPTILKVTPQSGPMNGGIDVILLGSNFSRNLEVKFGDAKATTTTFWNSNTLVCLLPPSRTPGPVPVSFVEEQQQGYSPLPTQRETFTYIDDRRNQLFELAIKTACARELGPLADPQQYAQNLLGLNPSMRGGFAGGQASGFNANVLSMVSSEDAVVAMLQKIDLMDSPGEPFFDTKGVNGATMLSLACGLGYERLVAGLLARGADPDVADNGGFTPLMMAAMNGHTAIVRKVILRGADTNLRTLRGSTAIDVAASPEVVACLRQVRRHFRSASAGAIYLRSRANSSVSMRSLWGPPSSDVSDTISSMESESAIDDSEEDEPVTLQTRLASRRASGAVAFSRRNSESRADLVVAAAAATVAANAAETGIMVALRDQLTAQINQLQTGQRWNLPNLPQLPLPPIIQEYQQNFPTMRRSISSLLPARYNGARPASDAISEASSDPPPPYHEACPEGADNDFDTKPPELVETIEASASTAAMMRPVAPRPVRRSGREVVHIGKISPSGEEAAELRRLREQKLTPAKHDRNLWYIWFPLLISLIIWWYSGYKLPAVPVVAWTRQLGNMVYERVVPRLQEQLAPVQA</sequence>
<dbReference type="SUPFAM" id="SSF48403">
    <property type="entry name" value="Ankyrin repeat"/>
    <property type="match status" value="1"/>
</dbReference>
<name>A0A6G1HMC1_9PEZI</name>
<evidence type="ECO:0000256" key="4">
    <source>
        <dbReference type="SAM" id="Phobius"/>
    </source>
</evidence>
<reference evidence="6" key="1">
    <citation type="journal article" date="2020" name="Stud. Mycol.">
        <title>101 Dothideomycetes genomes: a test case for predicting lifestyles and emergence of pathogens.</title>
        <authorList>
            <person name="Haridas S."/>
            <person name="Albert R."/>
            <person name="Binder M."/>
            <person name="Bloem J."/>
            <person name="Labutti K."/>
            <person name="Salamov A."/>
            <person name="Andreopoulos B."/>
            <person name="Baker S."/>
            <person name="Barry K."/>
            <person name="Bills G."/>
            <person name="Bluhm B."/>
            <person name="Cannon C."/>
            <person name="Castanera R."/>
            <person name="Culley D."/>
            <person name="Daum C."/>
            <person name="Ezra D."/>
            <person name="Gonzalez J."/>
            <person name="Henrissat B."/>
            <person name="Kuo A."/>
            <person name="Liang C."/>
            <person name="Lipzen A."/>
            <person name="Lutzoni F."/>
            <person name="Magnuson J."/>
            <person name="Mondo S."/>
            <person name="Nolan M."/>
            <person name="Ohm R."/>
            <person name="Pangilinan J."/>
            <person name="Park H.-J."/>
            <person name="Ramirez L."/>
            <person name="Alfaro M."/>
            <person name="Sun H."/>
            <person name="Tritt A."/>
            <person name="Yoshinaga Y."/>
            <person name="Zwiers L.-H."/>
            <person name="Turgeon B."/>
            <person name="Goodwin S."/>
            <person name="Spatafora J."/>
            <person name="Crous P."/>
            <person name="Grigoriev I."/>
        </authorList>
    </citation>
    <scope>NUCLEOTIDE SEQUENCE</scope>
    <source>
        <strain evidence="6">CBS 262.69</strain>
    </source>
</reference>
<dbReference type="CDD" id="cd00102">
    <property type="entry name" value="IPT"/>
    <property type="match status" value="1"/>
</dbReference>
<keyword evidence="4" id="KW-0812">Transmembrane</keyword>
<dbReference type="Gene3D" id="1.25.40.20">
    <property type="entry name" value="Ankyrin repeat-containing domain"/>
    <property type="match status" value="1"/>
</dbReference>
<protein>
    <recommendedName>
        <fullName evidence="5">IPT/TIG domain-containing protein</fullName>
    </recommendedName>
</protein>
<dbReference type="InterPro" id="IPR036770">
    <property type="entry name" value="Ankyrin_rpt-contain_sf"/>
</dbReference>
<dbReference type="Gene3D" id="2.60.40.10">
    <property type="entry name" value="Immunoglobulins"/>
    <property type="match status" value="1"/>
</dbReference>
<keyword evidence="4" id="KW-1133">Transmembrane helix</keyword>
<feature type="region of interest" description="Disordered" evidence="3">
    <location>
        <begin position="203"/>
        <end position="233"/>
    </location>
</feature>
<keyword evidence="4" id="KW-0472">Membrane</keyword>
<dbReference type="GO" id="GO:0006357">
    <property type="term" value="P:regulation of transcription by RNA polymerase II"/>
    <property type="evidence" value="ECO:0007669"/>
    <property type="project" value="TreeGrafter"/>
</dbReference>
<dbReference type="EMBL" id="ML996704">
    <property type="protein sequence ID" value="KAF2397051.1"/>
    <property type="molecule type" value="Genomic_DNA"/>
</dbReference>
<evidence type="ECO:0000313" key="6">
    <source>
        <dbReference type="EMBL" id="KAF2397051.1"/>
    </source>
</evidence>
<evidence type="ECO:0000256" key="1">
    <source>
        <dbReference type="ARBA" id="ARBA00023043"/>
    </source>
</evidence>
<dbReference type="GO" id="GO:0003712">
    <property type="term" value="F:transcription coregulator activity"/>
    <property type="evidence" value="ECO:0007669"/>
    <property type="project" value="TreeGrafter"/>
</dbReference>
<feature type="compositionally biased region" description="Low complexity" evidence="3">
    <location>
        <begin position="104"/>
        <end position="118"/>
    </location>
</feature>
<dbReference type="GO" id="GO:0003690">
    <property type="term" value="F:double-stranded DNA binding"/>
    <property type="evidence" value="ECO:0007669"/>
    <property type="project" value="TreeGrafter"/>
</dbReference>
<dbReference type="GO" id="GO:0005634">
    <property type="term" value="C:nucleus"/>
    <property type="evidence" value="ECO:0007669"/>
    <property type="project" value="TreeGrafter"/>
</dbReference>
<evidence type="ECO:0000256" key="2">
    <source>
        <dbReference type="PROSITE-ProRule" id="PRU00023"/>
    </source>
</evidence>
<dbReference type="SMART" id="SM00248">
    <property type="entry name" value="ANK"/>
    <property type="match status" value="2"/>
</dbReference>
<feature type="repeat" description="ANK" evidence="2">
    <location>
        <begin position="913"/>
        <end position="945"/>
    </location>
</feature>
<dbReference type="Pfam" id="PF01833">
    <property type="entry name" value="TIG"/>
    <property type="match status" value="1"/>
</dbReference>
<evidence type="ECO:0000256" key="3">
    <source>
        <dbReference type="SAM" id="MobiDB-lite"/>
    </source>
</evidence>
<dbReference type="InterPro" id="IPR002909">
    <property type="entry name" value="IPT_dom"/>
</dbReference>
<keyword evidence="7" id="KW-1185">Reference proteome</keyword>
<feature type="region of interest" description="Disordered" evidence="3">
    <location>
        <begin position="1024"/>
        <end position="1054"/>
    </location>
</feature>
<dbReference type="PANTHER" id="PTHR23335">
    <property type="entry name" value="CALMODULIN-BINDING TRANSCRIPTION ACTIVATOR CAMTA"/>
    <property type="match status" value="1"/>
</dbReference>
<evidence type="ECO:0000313" key="7">
    <source>
        <dbReference type="Proteomes" id="UP000799640"/>
    </source>
</evidence>
<keyword evidence="1 2" id="KW-0040">ANK repeat</keyword>
<feature type="compositionally biased region" description="Acidic residues" evidence="3">
    <location>
        <begin position="1045"/>
        <end position="1054"/>
    </location>
</feature>
<dbReference type="Pfam" id="PF13857">
    <property type="entry name" value="Ank_5"/>
    <property type="match status" value="1"/>
</dbReference>
<dbReference type="InterPro" id="IPR002110">
    <property type="entry name" value="Ankyrin_rpt"/>
</dbReference>
<feature type="region of interest" description="Disordered" evidence="3">
    <location>
        <begin position="338"/>
        <end position="389"/>
    </location>
</feature>
<evidence type="ECO:0000259" key="5">
    <source>
        <dbReference type="SMART" id="SM00429"/>
    </source>
</evidence>
<feature type="region of interest" description="Disordered" evidence="3">
    <location>
        <begin position="580"/>
        <end position="625"/>
    </location>
</feature>
<dbReference type="SMART" id="SM00429">
    <property type="entry name" value="IPT"/>
    <property type="match status" value="1"/>
</dbReference>
<dbReference type="Proteomes" id="UP000799640">
    <property type="component" value="Unassembled WGS sequence"/>
</dbReference>
<dbReference type="InterPro" id="IPR013783">
    <property type="entry name" value="Ig-like_fold"/>
</dbReference>
<proteinExistence type="predicted"/>
<dbReference type="SUPFAM" id="SSF81296">
    <property type="entry name" value="E set domains"/>
    <property type="match status" value="1"/>
</dbReference>
<dbReference type="InterPro" id="IPR014756">
    <property type="entry name" value="Ig_E-set"/>
</dbReference>
<dbReference type="InterPro" id="IPR057962">
    <property type="entry name" value="SPT23_MGA2_DBD"/>
</dbReference>
<feature type="region of interest" description="Disordered" evidence="3">
    <location>
        <begin position="1165"/>
        <end position="1186"/>
    </location>
</feature>
<dbReference type="OrthoDB" id="71307at2759"/>
<dbReference type="PANTHER" id="PTHR23335:SF1">
    <property type="entry name" value="CALMODULIN-BINDING TRANSCRIPTION ACTIVATOR, ISOFORM F"/>
    <property type="match status" value="1"/>
</dbReference>
<feature type="compositionally biased region" description="Polar residues" evidence="3">
    <location>
        <begin position="203"/>
        <end position="217"/>
    </location>
</feature>
<feature type="region of interest" description="Disordered" evidence="3">
    <location>
        <begin position="72"/>
        <end position="132"/>
    </location>
</feature>
<feature type="domain" description="IPT/TIG" evidence="5">
    <location>
        <begin position="735"/>
        <end position="823"/>
    </location>
</feature>
<feature type="compositionally biased region" description="Low complexity" evidence="3">
    <location>
        <begin position="77"/>
        <end position="95"/>
    </location>
</feature>
<dbReference type="PROSITE" id="PS50088">
    <property type="entry name" value="ANK_REPEAT"/>
    <property type="match status" value="2"/>
</dbReference>
<organism evidence="6 7">
    <name type="scientific">Trichodelitschia bisporula</name>
    <dbReference type="NCBI Taxonomy" id="703511"/>
    <lineage>
        <taxon>Eukaryota</taxon>
        <taxon>Fungi</taxon>
        <taxon>Dikarya</taxon>
        <taxon>Ascomycota</taxon>
        <taxon>Pezizomycotina</taxon>
        <taxon>Dothideomycetes</taxon>
        <taxon>Dothideomycetes incertae sedis</taxon>
        <taxon>Phaeotrichales</taxon>
        <taxon>Phaeotrichaceae</taxon>
        <taxon>Trichodelitschia</taxon>
    </lineage>
</organism>
<gene>
    <name evidence="6" type="ORF">EJ06DRAFT_551112</name>
</gene>